<protein>
    <submittedName>
        <fullName evidence="2">Unannotated protein</fullName>
    </submittedName>
</protein>
<dbReference type="InterPro" id="IPR036397">
    <property type="entry name" value="RNaseH_sf"/>
</dbReference>
<gene>
    <name evidence="2" type="ORF">UFOPK3376_01041</name>
</gene>
<accession>A0A6J7E022</accession>
<dbReference type="AlphaFoldDB" id="A0A6J7E022"/>
<organism evidence="2">
    <name type="scientific">freshwater metagenome</name>
    <dbReference type="NCBI Taxonomy" id="449393"/>
    <lineage>
        <taxon>unclassified sequences</taxon>
        <taxon>metagenomes</taxon>
        <taxon>ecological metagenomes</taxon>
    </lineage>
</organism>
<dbReference type="GO" id="GO:0008408">
    <property type="term" value="F:3'-5' exonuclease activity"/>
    <property type="evidence" value="ECO:0007669"/>
    <property type="project" value="InterPro"/>
</dbReference>
<dbReference type="EMBL" id="CAFBLP010000020">
    <property type="protein sequence ID" value="CAB4874490.1"/>
    <property type="molecule type" value="Genomic_DNA"/>
</dbReference>
<name>A0A6J7E022_9ZZZZ</name>
<sequence>MTYWWIETQPELVELVDTLLAQPRYAFDTEFHRERTYYPKLALAQFAWPGGTALVDPLAVDVTALRPLLESDTQCVLHAAQQDLDVLTHSCGAIPRRLFDTQLAAGFIGYGTPSLASLLQGELKITVPKGDRLTDWLRRPLTEDQKSYAASDVAHLLELQDRITGQLERSGRVAWAEAACEELRVKPGSGSDPEGAWLRLKDVRVLKPRARSVARSVAAWRERRAMSADSPVRQILPDLAILGISQKQPRTVEELAHARGIDERHWRGNLGREIIAAVLEGLEGEVHLPASEGDDLDRNMRPAITLVSAWVSELARQEKIDTALLGTRGDIVSLLRNDPEARLATGWRAELLGDHVTRLVQGTAALTFDGKGSLRLIDVP</sequence>
<dbReference type="InterPro" id="IPR012337">
    <property type="entry name" value="RNaseH-like_sf"/>
</dbReference>
<dbReference type="Gene3D" id="1.10.150.80">
    <property type="entry name" value="HRDC domain"/>
    <property type="match status" value="1"/>
</dbReference>
<dbReference type="PANTHER" id="PTHR47649">
    <property type="entry name" value="RIBONUCLEASE D"/>
    <property type="match status" value="1"/>
</dbReference>
<dbReference type="SUPFAM" id="SSF47819">
    <property type="entry name" value="HRDC-like"/>
    <property type="match status" value="2"/>
</dbReference>
<dbReference type="GO" id="GO:0000166">
    <property type="term" value="F:nucleotide binding"/>
    <property type="evidence" value="ECO:0007669"/>
    <property type="project" value="InterPro"/>
</dbReference>
<dbReference type="Pfam" id="PF00570">
    <property type="entry name" value="HRDC"/>
    <property type="match status" value="1"/>
</dbReference>
<dbReference type="Gene3D" id="3.30.420.10">
    <property type="entry name" value="Ribonuclease H-like superfamily/Ribonuclease H"/>
    <property type="match status" value="1"/>
</dbReference>
<dbReference type="GO" id="GO:0003676">
    <property type="term" value="F:nucleic acid binding"/>
    <property type="evidence" value="ECO:0007669"/>
    <property type="project" value="InterPro"/>
</dbReference>
<dbReference type="InterPro" id="IPR044876">
    <property type="entry name" value="HRDC_dom_sf"/>
</dbReference>
<dbReference type="InterPro" id="IPR002121">
    <property type="entry name" value="HRDC_dom"/>
</dbReference>
<dbReference type="SMART" id="SM00474">
    <property type="entry name" value="35EXOc"/>
    <property type="match status" value="1"/>
</dbReference>
<dbReference type="Pfam" id="PF01612">
    <property type="entry name" value="DNA_pol_A_exo1"/>
    <property type="match status" value="1"/>
</dbReference>
<dbReference type="InterPro" id="IPR051086">
    <property type="entry name" value="RNase_D-like"/>
</dbReference>
<dbReference type="CDD" id="cd06142">
    <property type="entry name" value="RNaseD_exo"/>
    <property type="match status" value="1"/>
</dbReference>
<dbReference type="InterPro" id="IPR002562">
    <property type="entry name" value="3'-5'_exonuclease_dom"/>
</dbReference>
<dbReference type="InterPro" id="IPR010997">
    <property type="entry name" value="HRDC-like_sf"/>
</dbReference>
<dbReference type="PANTHER" id="PTHR47649:SF1">
    <property type="entry name" value="RIBONUCLEASE D"/>
    <property type="match status" value="1"/>
</dbReference>
<evidence type="ECO:0000313" key="2">
    <source>
        <dbReference type="EMBL" id="CAB4874490.1"/>
    </source>
</evidence>
<dbReference type="GO" id="GO:0006139">
    <property type="term" value="P:nucleobase-containing compound metabolic process"/>
    <property type="evidence" value="ECO:0007669"/>
    <property type="project" value="InterPro"/>
</dbReference>
<evidence type="ECO:0000259" key="1">
    <source>
        <dbReference type="PROSITE" id="PS50967"/>
    </source>
</evidence>
<dbReference type="PROSITE" id="PS50967">
    <property type="entry name" value="HRDC"/>
    <property type="match status" value="1"/>
</dbReference>
<proteinExistence type="predicted"/>
<feature type="domain" description="HRDC" evidence="1">
    <location>
        <begin position="207"/>
        <end position="288"/>
    </location>
</feature>
<dbReference type="SUPFAM" id="SSF53098">
    <property type="entry name" value="Ribonuclease H-like"/>
    <property type="match status" value="1"/>
</dbReference>
<reference evidence="2" key="1">
    <citation type="submission" date="2020-05" db="EMBL/GenBank/DDBJ databases">
        <authorList>
            <person name="Chiriac C."/>
            <person name="Salcher M."/>
            <person name="Ghai R."/>
            <person name="Kavagutti S V."/>
        </authorList>
    </citation>
    <scope>NUCLEOTIDE SEQUENCE</scope>
</reference>